<dbReference type="InterPro" id="IPR016300">
    <property type="entry name" value="ATPase_ArsA/GET3"/>
</dbReference>
<feature type="region of interest" description="Disordered" evidence="2">
    <location>
        <begin position="1"/>
        <end position="26"/>
    </location>
</feature>
<dbReference type="Gene3D" id="3.40.50.300">
    <property type="entry name" value="P-loop containing nucleotide triphosphate hydrolases"/>
    <property type="match status" value="1"/>
</dbReference>
<dbReference type="PANTHER" id="PTHR10803:SF3">
    <property type="entry name" value="ATPASE GET3"/>
    <property type="match status" value="1"/>
</dbReference>
<dbReference type="Proteomes" id="UP001596118">
    <property type="component" value="Unassembled WGS sequence"/>
</dbReference>
<dbReference type="Pfam" id="PF02374">
    <property type="entry name" value="ArsA_ATPase"/>
    <property type="match status" value="1"/>
</dbReference>
<dbReference type="AlphaFoldDB" id="A0ABD5QXB0"/>
<dbReference type="PANTHER" id="PTHR10803">
    <property type="entry name" value="ARSENICAL PUMP-DRIVING ATPASE ARSENITE-TRANSLOCATING ATPASE"/>
    <property type="match status" value="1"/>
</dbReference>
<dbReference type="RefSeq" id="WP_256412019.1">
    <property type="nucleotide sequence ID" value="NZ_JANHDM010000007.1"/>
</dbReference>
<proteinExistence type="inferred from homology"/>
<evidence type="ECO:0000256" key="1">
    <source>
        <dbReference type="ARBA" id="ARBA00011040"/>
    </source>
</evidence>
<evidence type="ECO:0000256" key="2">
    <source>
        <dbReference type="SAM" id="MobiDB-lite"/>
    </source>
</evidence>
<dbReference type="InterPro" id="IPR027417">
    <property type="entry name" value="P-loop_NTPase"/>
</dbReference>
<dbReference type="EMBL" id="JBHSKY010000001">
    <property type="protein sequence ID" value="MFC5277294.1"/>
    <property type="molecule type" value="Genomic_DNA"/>
</dbReference>
<accession>A0ABD5QXB0</accession>
<dbReference type="InterPro" id="IPR025723">
    <property type="entry name" value="ArsA/GET3_ATPase-like"/>
</dbReference>
<reference evidence="4 5" key="1">
    <citation type="journal article" date="2019" name="Int. J. Syst. Evol. Microbiol.">
        <title>The Global Catalogue of Microorganisms (GCM) 10K type strain sequencing project: providing services to taxonomists for standard genome sequencing and annotation.</title>
        <authorList>
            <consortium name="The Broad Institute Genomics Platform"/>
            <consortium name="The Broad Institute Genome Sequencing Center for Infectious Disease"/>
            <person name="Wu L."/>
            <person name="Ma J."/>
        </authorList>
    </citation>
    <scope>NUCLEOTIDE SEQUENCE [LARGE SCALE GENOMIC DNA]</scope>
    <source>
        <strain evidence="4 5">CGMCC 1.12124</strain>
    </source>
</reference>
<evidence type="ECO:0000259" key="3">
    <source>
        <dbReference type="Pfam" id="PF02374"/>
    </source>
</evidence>
<evidence type="ECO:0000313" key="5">
    <source>
        <dbReference type="Proteomes" id="UP001596118"/>
    </source>
</evidence>
<dbReference type="SUPFAM" id="SSF52540">
    <property type="entry name" value="P-loop containing nucleoside triphosphate hydrolases"/>
    <property type="match status" value="1"/>
</dbReference>
<sequence length="367" mass="39253">MDDIDVEPVDRVDDEDTGSEDLPRGVDAPEYVLYGGKGGVGKTTMAAATALSSAAGGVPTLVVSTDPAHSLSDTLGIDVPAEPAVVHEDLPLYAAEIDPDDAIEEGMFGADGDPLGGLGEMGEAMGGMPGMGGAGGAGDDAPDDAAGSLLGGTMPGADEAAAMRQLLEYLDDPRFDRVVVDTAPTGHTLRLLQLPEIMDSMIGRVMTLRQRFSGMMDGIKGMFGGDDDEPDPSADLEELRARIERLRDVLRDPARTDFRVVTIPEEMSVVESERLVARLDEFGIPVNTLVVNRVMERVSEVADVDPEWIVEPDPEHCEFCARRWEVQQAALREATDLFRGRDVKRVPLLAKEVRGEAALRVVAACLE</sequence>
<protein>
    <submittedName>
        <fullName evidence="4">ArsA family ATPase</fullName>
    </submittedName>
</protein>
<feature type="domain" description="ArsA/GET3 Anion-transporting ATPase-like" evidence="3">
    <location>
        <begin position="30"/>
        <end position="366"/>
    </location>
</feature>
<evidence type="ECO:0000313" key="4">
    <source>
        <dbReference type="EMBL" id="MFC5277294.1"/>
    </source>
</evidence>
<dbReference type="NCBIfam" id="TIGR00345">
    <property type="entry name" value="GET3_arsA_TRC40"/>
    <property type="match status" value="1"/>
</dbReference>
<name>A0ABD5QXB0_9EURY</name>
<feature type="compositionally biased region" description="Acidic residues" evidence="2">
    <location>
        <begin position="1"/>
        <end position="19"/>
    </location>
</feature>
<comment type="similarity">
    <text evidence="1">Belongs to the arsA ATPase family.</text>
</comment>
<keyword evidence="5" id="KW-1185">Reference proteome</keyword>
<comment type="caution">
    <text evidence="4">The sequence shown here is derived from an EMBL/GenBank/DDBJ whole genome shotgun (WGS) entry which is preliminary data.</text>
</comment>
<organism evidence="4 5">
    <name type="scientific">Halorubrum rubrum</name>
    <dbReference type="NCBI Taxonomy" id="1126240"/>
    <lineage>
        <taxon>Archaea</taxon>
        <taxon>Methanobacteriati</taxon>
        <taxon>Methanobacteriota</taxon>
        <taxon>Stenosarchaea group</taxon>
        <taxon>Halobacteria</taxon>
        <taxon>Halobacteriales</taxon>
        <taxon>Haloferacaceae</taxon>
        <taxon>Halorubrum</taxon>
    </lineage>
</organism>
<gene>
    <name evidence="4" type="ORF">ACFPM1_00735</name>
</gene>
<dbReference type="CDD" id="cd02035">
    <property type="entry name" value="ArsA"/>
    <property type="match status" value="1"/>
</dbReference>